<dbReference type="EMBL" id="JAXOVC010000004">
    <property type="protein sequence ID" value="KAK4502847.1"/>
    <property type="molecule type" value="Genomic_DNA"/>
</dbReference>
<evidence type="ECO:0000256" key="1">
    <source>
        <dbReference type="SAM" id="MobiDB-lite"/>
    </source>
</evidence>
<protein>
    <submittedName>
        <fullName evidence="2">Uncharacterized protein</fullName>
    </submittedName>
</protein>
<organism evidence="2 3">
    <name type="scientific">Zasmidium cellare</name>
    <name type="common">Wine cellar mold</name>
    <name type="synonym">Racodium cellare</name>
    <dbReference type="NCBI Taxonomy" id="395010"/>
    <lineage>
        <taxon>Eukaryota</taxon>
        <taxon>Fungi</taxon>
        <taxon>Dikarya</taxon>
        <taxon>Ascomycota</taxon>
        <taxon>Pezizomycotina</taxon>
        <taxon>Dothideomycetes</taxon>
        <taxon>Dothideomycetidae</taxon>
        <taxon>Mycosphaerellales</taxon>
        <taxon>Mycosphaerellaceae</taxon>
        <taxon>Zasmidium</taxon>
    </lineage>
</organism>
<sequence length="224" mass="24462">MAVNDNLLGDGSALQNSPPPCLSPRHQPISKWIANIDADRNIFESERDMNMSGTTLAGPQDNDCWMPHAHIGTFTRLTGEVASTAYLQESSPADTQNQDHTTSIRRDSVISQESYGDDGWNGHNASGLDLIDTRPDAAMEATLRAGAMAQLRRGLPSPPFTSADDFVDNYGMQSIEDPESASRAQDRRQTTKPGRQHGQVGAATSKSKEKVKSLFRRVFKCGKD</sequence>
<comment type="caution">
    <text evidence="2">The sequence shown here is derived from an EMBL/GenBank/DDBJ whole genome shotgun (WGS) entry which is preliminary data.</text>
</comment>
<feature type="region of interest" description="Disordered" evidence="1">
    <location>
        <begin position="1"/>
        <end position="26"/>
    </location>
</feature>
<accession>A0ABR0EMN5</accession>
<feature type="region of interest" description="Disordered" evidence="1">
    <location>
        <begin position="175"/>
        <end position="209"/>
    </location>
</feature>
<evidence type="ECO:0000313" key="2">
    <source>
        <dbReference type="EMBL" id="KAK4502847.1"/>
    </source>
</evidence>
<proteinExistence type="predicted"/>
<reference evidence="2 3" key="1">
    <citation type="journal article" date="2023" name="G3 (Bethesda)">
        <title>A chromosome-level genome assembly of Zasmidium syzygii isolated from banana leaves.</title>
        <authorList>
            <person name="van Westerhoven A.C."/>
            <person name="Mehrabi R."/>
            <person name="Talebi R."/>
            <person name="Steentjes M.B.F."/>
            <person name="Corcolon B."/>
            <person name="Chong P.A."/>
            <person name="Kema G.H.J."/>
            <person name="Seidl M.F."/>
        </authorList>
    </citation>
    <scope>NUCLEOTIDE SEQUENCE [LARGE SCALE GENOMIC DNA]</scope>
    <source>
        <strain evidence="2 3">P124</strain>
    </source>
</reference>
<evidence type="ECO:0000313" key="3">
    <source>
        <dbReference type="Proteomes" id="UP001305779"/>
    </source>
</evidence>
<name>A0ABR0EMN5_ZASCE</name>
<gene>
    <name evidence="2" type="ORF">PRZ48_006273</name>
</gene>
<keyword evidence="3" id="KW-1185">Reference proteome</keyword>
<dbReference type="Proteomes" id="UP001305779">
    <property type="component" value="Unassembled WGS sequence"/>
</dbReference>